<dbReference type="RefSeq" id="WP_145277494.1">
    <property type="nucleotide sequence ID" value="NZ_CP036426.1"/>
</dbReference>
<proteinExistence type="predicted"/>
<dbReference type="Pfam" id="PF00248">
    <property type="entry name" value="Aldo_ket_red"/>
    <property type="match status" value="2"/>
</dbReference>
<dbReference type="OrthoDB" id="254258at2"/>
<reference evidence="3 4" key="1">
    <citation type="submission" date="2019-02" db="EMBL/GenBank/DDBJ databases">
        <title>Deep-cultivation of Planctomycetes and their phenomic and genomic characterization uncovers novel biology.</title>
        <authorList>
            <person name="Wiegand S."/>
            <person name="Jogler M."/>
            <person name="Boedeker C."/>
            <person name="Pinto D."/>
            <person name="Vollmers J."/>
            <person name="Rivas-Marin E."/>
            <person name="Kohn T."/>
            <person name="Peeters S.H."/>
            <person name="Heuer A."/>
            <person name="Rast P."/>
            <person name="Oberbeckmann S."/>
            <person name="Bunk B."/>
            <person name="Jeske O."/>
            <person name="Meyerdierks A."/>
            <person name="Storesund J.E."/>
            <person name="Kallscheuer N."/>
            <person name="Luecker S."/>
            <person name="Lage O.M."/>
            <person name="Pohl T."/>
            <person name="Merkel B.J."/>
            <person name="Hornburger P."/>
            <person name="Mueller R.-W."/>
            <person name="Bruemmer F."/>
            <person name="Labrenz M."/>
            <person name="Spormann A.M."/>
            <person name="Op den Camp H."/>
            <person name="Overmann J."/>
            <person name="Amann R."/>
            <person name="Jetten M.S.M."/>
            <person name="Mascher T."/>
            <person name="Medema M.H."/>
            <person name="Devos D.P."/>
            <person name="Kaster A.-K."/>
            <person name="Ovreas L."/>
            <person name="Rohde M."/>
            <person name="Galperin M.Y."/>
            <person name="Jogler C."/>
        </authorList>
    </citation>
    <scope>NUCLEOTIDE SEQUENCE [LARGE SCALE GENOMIC DNA]</scope>
    <source>
        <strain evidence="3 4">ElP</strain>
    </source>
</reference>
<evidence type="ECO:0000256" key="1">
    <source>
        <dbReference type="SAM" id="MobiDB-lite"/>
    </source>
</evidence>
<protein>
    <submittedName>
        <fullName evidence="3">Oxidoreductase YdhF</fullName>
        <ecNumber evidence="3">1.-.-.-</ecNumber>
    </submittedName>
</protein>
<dbReference type="InterPro" id="IPR006311">
    <property type="entry name" value="TAT_signal"/>
</dbReference>
<dbReference type="SUPFAM" id="SSF51430">
    <property type="entry name" value="NAD(P)-linked oxidoreductase"/>
    <property type="match status" value="1"/>
</dbReference>
<feature type="domain" description="NADP-dependent oxidoreductase" evidence="2">
    <location>
        <begin position="221"/>
        <end position="397"/>
    </location>
</feature>
<evidence type="ECO:0000313" key="3">
    <source>
        <dbReference type="EMBL" id="QDV38747.1"/>
    </source>
</evidence>
<feature type="domain" description="NADP-dependent oxidoreductase" evidence="2">
    <location>
        <begin position="90"/>
        <end position="196"/>
    </location>
</feature>
<gene>
    <name evidence="3" type="primary">ydhF</name>
    <name evidence="3" type="ORF">ElP_67030</name>
</gene>
<dbReference type="Gene3D" id="3.20.20.100">
    <property type="entry name" value="NADP-dependent oxidoreductase domain"/>
    <property type="match status" value="1"/>
</dbReference>
<feature type="compositionally biased region" description="Low complexity" evidence="1">
    <location>
        <begin position="31"/>
        <end position="49"/>
    </location>
</feature>
<evidence type="ECO:0000259" key="2">
    <source>
        <dbReference type="Pfam" id="PF00248"/>
    </source>
</evidence>
<organism evidence="3 4">
    <name type="scientific">Tautonia plasticadhaerens</name>
    <dbReference type="NCBI Taxonomy" id="2527974"/>
    <lineage>
        <taxon>Bacteria</taxon>
        <taxon>Pseudomonadati</taxon>
        <taxon>Planctomycetota</taxon>
        <taxon>Planctomycetia</taxon>
        <taxon>Isosphaerales</taxon>
        <taxon>Isosphaeraceae</taxon>
        <taxon>Tautonia</taxon>
    </lineage>
</organism>
<dbReference type="PANTHER" id="PTHR43312">
    <property type="entry name" value="D-THREO-ALDOSE 1-DEHYDROGENASE"/>
    <property type="match status" value="1"/>
</dbReference>
<keyword evidence="4" id="KW-1185">Reference proteome</keyword>
<keyword evidence="3" id="KW-0560">Oxidoreductase</keyword>
<dbReference type="PANTHER" id="PTHR43312:SF1">
    <property type="entry name" value="NADP-DEPENDENT OXIDOREDUCTASE DOMAIN-CONTAINING PROTEIN"/>
    <property type="match status" value="1"/>
</dbReference>
<accession>A0A518HD07</accession>
<feature type="region of interest" description="Disordered" evidence="1">
    <location>
        <begin position="31"/>
        <end position="61"/>
    </location>
</feature>
<dbReference type="GO" id="GO:0016491">
    <property type="term" value="F:oxidoreductase activity"/>
    <property type="evidence" value="ECO:0007669"/>
    <property type="project" value="UniProtKB-KW"/>
</dbReference>
<dbReference type="PROSITE" id="PS51318">
    <property type="entry name" value="TAT"/>
    <property type="match status" value="1"/>
</dbReference>
<dbReference type="Proteomes" id="UP000317835">
    <property type="component" value="Chromosome"/>
</dbReference>
<dbReference type="InterPro" id="IPR036812">
    <property type="entry name" value="NAD(P)_OxRdtase_dom_sf"/>
</dbReference>
<dbReference type="AlphaFoldDB" id="A0A518HD07"/>
<name>A0A518HD07_9BACT</name>
<dbReference type="EMBL" id="CP036426">
    <property type="protein sequence ID" value="QDV38747.1"/>
    <property type="molecule type" value="Genomic_DNA"/>
</dbReference>
<dbReference type="InterPro" id="IPR053135">
    <property type="entry name" value="AKR2_Oxidoreductase"/>
</dbReference>
<dbReference type="KEGG" id="tpla:ElP_67030"/>
<dbReference type="InterPro" id="IPR023210">
    <property type="entry name" value="NADP_OxRdtase_dom"/>
</dbReference>
<dbReference type="EC" id="1.-.-.-" evidence="3"/>
<sequence length="407" mass="44832">MTPPRSPRTRSDDPGVDRRSFLQTGTAALALGPGALAAPGASAQEAGEAPKPGGEPEWRNRQDGMAYRRLGRTNLMVSEVVAGGDPITPDNYRHMLRAIERGLNYLDMAPAYHDGGTEEAWGKLIKEPSVGRDRVFLATKVSPLNRVRNQMYKDAFDKLPAGEQEEIRARADEIIERRGVKKPGYFLTYFPGQPDSYDPAYLRIAMLAEYRDRVEDNAILRDTIVESLEGSLRRLGTDHVDILMCPHGADAPEDLDSPAILDAFKQLKQQGKVRFLGVTSHNDPAGVLKAAADAGHYDLVMMAYNVVNGGYVDDAIRHASDKDLGIIAMKVAMAVATHHTPLQPVPDWRIQKVQRIVPGDDLKAPQKAYVWALQNPRIAAVISNLWDETYIAENLALAGRKVELQPA</sequence>
<evidence type="ECO:0000313" key="4">
    <source>
        <dbReference type="Proteomes" id="UP000317835"/>
    </source>
</evidence>